<dbReference type="EMBL" id="CP043494">
    <property type="protein sequence ID" value="WNG51274.1"/>
    <property type="molecule type" value="Genomic_DNA"/>
</dbReference>
<dbReference type="InterPro" id="IPR003018">
    <property type="entry name" value="GAF"/>
</dbReference>
<accession>A0ABY9X7A3</accession>
<dbReference type="SMART" id="SM00065">
    <property type="entry name" value="GAF"/>
    <property type="match status" value="1"/>
</dbReference>
<dbReference type="Pfam" id="PF13185">
    <property type="entry name" value="GAF_2"/>
    <property type="match status" value="1"/>
</dbReference>
<feature type="domain" description="GAF" evidence="2">
    <location>
        <begin position="69"/>
        <end position="209"/>
    </location>
</feature>
<evidence type="ECO:0000259" key="2">
    <source>
        <dbReference type="SMART" id="SM00065"/>
    </source>
</evidence>
<keyword evidence="1" id="KW-0175">Coiled coil</keyword>
<dbReference type="SUPFAM" id="SSF55781">
    <property type="entry name" value="GAF domain-like"/>
    <property type="match status" value="1"/>
</dbReference>
<dbReference type="RefSeq" id="WP_395811350.1">
    <property type="nucleotide sequence ID" value="NZ_CP043494.1"/>
</dbReference>
<gene>
    <name evidence="3" type="ORF">F0U60_49450</name>
</gene>
<dbReference type="Proteomes" id="UP001611383">
    <property type="component" value="Chromosome"/>
</dbReference>
<evidence type="ECO:0000256" key="1">
    <source>
        <dbReference type="SAM" id="Coils"/>
    </source>
</evidence>
<keyword evidence="4" id="KW-1185">Reference proteome</keyword>
<dbReference type="InterPro" id="IPR029016">
    <property type="entry name" value="GAF-like_dom_sf"/>
</dbReference>
<name>A0ABY9X7A3_9BACT</name>
<sequence>MREQLRWENEMLREELASLRTQNEQLRLSLARHQEDEQWRDQRQTLVEAELAHLVRLRVASQRLHESLNPLELLEILQDLLVNLVGSEALGIFELEPRSPELVLRVSLGIDADRFRRLPLGDDPVGQAARTGTCWLGDLMEESSAQSQTEGPRACVPLKLGDHVLGMMVLFGLLPHKPRLEPEDRELLELLATQGARALYCARGIAAGTPS</sequence>
<proteinExistence type="predicted"/>
<evidence type="ECO:0000313" key="3">
    <source>
        <dbReference type="EMBL" id="WNG51274.1"/>
    </source>
</evidence>
<protein>
    <submittedName>
        <fullName evidence="3">GAF domain-containing protein</fullName>
    </submittedName>
</protein>
<evidence type="ECO:0000313" key="4">
    <source>
        <dbReference type="Proteomes" id="UP001611383"/>
    </source>
</evidence>
<organism evidence="3 4">
    <name type="scientific">Archangium minus</name>
    <dbReference type="NCBI Taxonomy" id="83450"/>
    <lineage>
        <taxon>Bacteria</taxon>
        <taxon>Pseudomonadati</taxon>
        <taxon>Myxococcota</taxon>
        <taxon>Myxococcia</taxon>
        <taxon>Myxococcales</taxon>
        <taxon>Cystobacterineae</taxon>
        <taxon>Archangiaceae</taxon>
        <taxon>Archangium</taxon>
    </lineage>
</organism>
<feature type="coiled-coil region" evidence="1">
    <location>
        <begin position="2"/>
        <end position="36"/>
    </location>
</feature>
<reference evidence="3 4" key="1">
    <citation type="submission" date="2019-08" db="EMBL/GenBank/DDBJ databases">
        <title>Archangium and Cystobacter genomes.</title>
        <authorList>
            <person name="Chen I.-C.K."/>
            <person name="Wielgoss S."/>
        </authorList>
    </citation>
    <scope>NUCLEOTIDE SEQUENCE [LARGE SCALE GENOMIC DNA]</scope>
    <source>
        <strain evidence="3 4">Cbm 6</strain>
    </source>
</reference>
<dbReference type="Gene3D" id="3.30.450.40">
    <property type="match status" value="1"/>
</dbReference>